<gene>
    <name evidence="2" type="primary">20200472</name>
    <name evidence="1" type="ORF">HELRODRAFT_164277</name>
</gene>
<dbReference type="HOGENOM" id="CLU_1908979_0_0_1"/>
<protein>
    <submittedName>
        <fullName evidence="1 2">Uncharacterized protein</fullName>
    </submittedName>
</protein>
<dbReference type="Proteomes" id="UP000015101">
    <property type="component" value="Unassembled WGS sequence"/>
</dbReference>
<reference evidence="3" key="1">
    <citation type="submission" date="2012-12" db="EMBL/GenBank/DDBJ databases">
        <authorList>
            <person name="Hellsten U."/>
            <person name="Grimwood J."/>
            <person name="Chapman J.A."/>
            <person name="Shapiro H."/>
            <person name="Aerts A."/>
            <person name="Otillar R.P."/>
            <person name="Terry A.Y."/>
            <person name="Boore J.L."/>
            <person name="Simakov O."/>
            <person name="Marletaz F."/>
            <person name="Cho S.-J."/>
            <person name="Edsinger-Gonzales E."/>
            <person name="Havlak P."/>
            <person name="Kuo D.-H."/>
            <person name="Larsson T."/>
            <person name="Lv J."/>
            <person name="Arendt D."/>
            <person name="Savage R."/>
            <person name="Osoegawa K."/>
            <person name="de Jong P."/>
            <person name="Lindberg D.R."/>
            <person name="Seaver E.C."/>
            <person name="Weisblat D.A."/>
            <person name="Putnam N.H."/>
            <person name="Grigoriev I.V."/>
            <person name="Rokhsar D.S."/>
        </authorList>
    </citation>
    <scope>NUCLEOTIDE SEQUENCE</scope>
</reference>
<keyword evidence="3" id="KW-1185">Reference proteome</keyword>
<dbReference type="CTD" id="20200472"/>
<sequence>MTAKVGRVCKNLQFTLNSEEQHLEKAHVGLLAKIELMNKQKQEIVKQKEKFIEGRNLLRKQVKQFENLKACIANIEANGKMKKGKSAVDDASDLILSKLDIAEIDNLENIRISDEERSQYSISNEIWNLMKVK</sequence>
<name>T1EV72_HELRO</name>
<dbReference type="EMBL" id="KB097571">
    <property type="protein sequence ID" value="ESN94437.1"/>
    <property type="molecule type" value="Genomic_DNA"/>
</dbReference>
<evidence type="ECO:0000313" key="2">
    <source>
        <dbReference type="EnsemblMetazoa" id="HelroP164277"/>
    </source>
</evidence>
<proteinExistence type="predicted"/>
<accession>T1EV72</accession>
<dbReference type="InParanoid" id="T1EV72"/>
<reference evidence="1 3" key="2">
    <citation type="journal article" date="2013" name="Nature">
        <title>Insights into bilaterian evolution from three spiralian genomes.</title>
        <authorList>
            <person name="Simakov O."/>
            <person name="Marletaz F."/>
            <person name="Cho S.J."/>
            <person name="Edsinger-Gonzales E."/>
            <person name="Havlak P."/>
            <person name="Hellsten U."/>
            <person name="Kuo D.H."/>
            <person name="Larsson T."/>
            <person name="Lv J."/>
            <person name="Arendt D."/>
            <person name="Savage R."/>
            <person name="Osoegawa K."/>
            <person name="de Jong P."/>
            <person name="Grimwood J."/>
            <person name="Chapman J.A."/>
            <person name="Shapiro H."/>
            <person name="Aerts A."/>
            <person name="Otillar R.P."/>
            <person name="Terry A.Y."/>
            <person name="Boore J.L."/>
            <person name="Grigoriev I.V."/>
            <person name="Lindberg D.R."/>
            <person name="Seaver E.C."/>
            <person name="Weisblat D.A."/>
            <person name="Putnam N.H."/>
            <person name="Rokhsar D.S."/>
        </authorList>
    </citation>
    <scope>NUCLEOTIDE SEQUENCE</scope>
</reference>
<dbReference type="EMBL" id="AMQM01001620">
    <property type="status" value="NOT_ANNOTATED_CDS"/>
    <property type="molecule type" value="Genomic_DNA"/>
</dbReference>
<dbReference type="KEGG" id="hro:HELRODRAFT_164277"/>
<evidence type="ECO:0000313" key="1">
    <source>
        <dbReference type="EMBL" id="ESN94437.1"/>
    </source>
</evidence>
<dbReference type="AlphaFoldDB" id="T1EV72"/>
<organism evidence="2 3">
    <name type="scientific">Helobdella robusta</name>
    <name type="common">Californian leech</name>
    <dbReference type="NCBI Taxonomy" id="6412"/>
    <lineage>
        <taxon>Eukaryota</taxon>
        <taxon>Metazoa</taxon>
        <taxon>Spiralia</taxon>
        <taxon>Lophotrochozoa</taxon>
        <taxon>Annelida</taxon>
        <taxon>Clitellata</taxon>
        <taxon>Hirudinea</taxon>
        <taxon>Rhynchobdellida</taxon>
        <taxon>Glossiphoniidae</taxon>
        <taxon>Helobdella</taxon>
    </lineage>
</organism>
<dbReference type="RefSeq" id="XP_009027502.1">
    <property type="nucleotide sequence ID" value="XM_009029254.1"/>
</dbReference>
<dbReference type="EnsemblMetazoa" id="HelroT164277">
    <property type="protein sequence ID" value="HelroP164277"/>
    <property type="gene ID" value="HelroG164277"/>
</dbReference>
<evidence type="ECO:0000313" key="3">
    <source>
        <dbReference type="Proteomes" id="UP000015101"/>
    </source>
</evidence>
<dbReference type="GeneID" id="20200472"/>
<reference evidence="2" key="3">
    <citation type="submission" date="2015-06" db="UniProtKB">
        <authorList>
            <consortium name="EnsemblMetazoa"/>
        </authorList>
    </citation>
    <scope>IDENTIFICATION</scope>
</reference>